<dbReference type="RefSeq" id="WP_305004127.1">
    <property type="nucleotide sequence ID" value="NZ_JAUQUB010000008.1"/>
</dbReference>
<reference evidence="2 3" key="1">
    <citation type="submission" date="2023-07" db="EMBL/GenBank/DDBJ databases">
        <title>Protaetiibacter sp. nov WY-16 isolated from soil.</title>
        <authorList>
            <person name="Liu B."/>
            <person name="Wan Y."/>
        </authorList>
    </citation>
    <scope>NUCLEOTIDE SEQUENCE [LARGE SCALE GENOMIC DNA]</scope>
    <source>
        <strain evidence="2 3">WY-16</strain>
    </source>
</reference>
<organism evidence="2 3">
    <name type="scientific">Antiquaquibacter soli</name>
    <dbReference type="NCBI Taxonomy" id="3064523"/>
    <lineage>
        <taxon>Bacteria</taxon>
        <taxon>Bacillati</taxon>
        <taxon>Actinomycetota</taxon>
        <taxon>Actinomycetes</taxon>
        <taxon>Micrococcales</taxon>
        <taxon>Microbacteriaceae</taxon>
        <taxon>Antiquaquibacter</taxon>
    </lineage>
</organism>
<protein>
    <submittedName>
        <fullName evidence="2">GNAT family N-acetyltransferase</fullName>
    </submittedName>
</protein>
<sequence>MGELRLEELSAKTIVAANNLTLRRGQEQFVTPPSYAIADSFLNPVTSWPRVVLDEDRVVGFIRGNFDPDATQEEFRSCVWRVTVAGDRQGTGVGKFAVLALAEEAKSRGFDHITALWEPGDDGPEEFFLRVGFVITGQSQYGENIGTLSI</sequence>
<gene>
    <name evidence="2" type="ORF">Q5716_15820</name>
</gene>
<dbReference type="Pfam" id="PF00583">
    <property type="entry name" value="Acetyltransf_1"/>
    <property type="match status" value="1"/>
</dbReference>
<dbReference type="EMBL" id="JAUQUB010000008">
    <property type="protein sequence ID" value="MDO7883701.1"/>
    <property type="molecule type" value="Genomic_DNA"/>
</dbReference>
<dbReference type="InterPro" id="IPR000182">
    <property type="entry name" value="GNAT_dom"/>
</dbReference>
<comment type="caution">
    <text evidence="2">The sequence shown here is derived from an EMBL/GenBank/DDBJ whole genome shotgun (WGS) entry which is preliminary data.</text>
</comment>
<dbReference type="Proteomes" id="UP001241072">
    <property type="component" value="Unassembled WGS sequence"/>
</dbReference>
<proteinExistence type="predicted"/>
<evidence type="ECO:0000313" key="2">
    <source>
        <dbReference type="EMBL" id="MDO7883701.1"/>
    </source>
</evidence>
<dbReference type="Gene3D" id="3.40.630.30">
    <property type="match status" value="1"/>
</dbReference>
<dbReference type="CDD" id="cd04301">
    <property type="entry name" value="NAT_SF"/>
    <property type="match status" value="1"/>
</dbReference>
<feature type="domain" description="N-acetyltransferase" evidence="1">
    <location>
        <begin position="4"/>
        <end position="150"/>
    </location>
</feature>
<evidence type="ECO:0000259" key="1">
    <source>
        <dbReference type="PROSITE" id="PS51186"/>
    </source>
</evidence>
<accession>A0ABT9BRQ6</accession>
<keyword evidence="3" id="KW-1185">Reference proteome</keyword>
<name>A0ABT9BRQ6_9MICO</name>
<evidence type="ECO:0000313" key="3">
    <source>
        <dbReference type="Proteomes" id="UP001241072"/>
    </source>
</evidence>
<dbReference type="InterPro" id="IPR016181">
    <property type="entry name" value="Acyl_CoA_acyltransferase"/>
</dbReference>
<dbReference type="SUPFAM" id="SSF55729">
    <property type="entry name" value="Acyl-CoA N-acyltransferases (Nat)"/>
    <property type="match status" value="1"/>
</dbReference>
<dbReference type="PROSITE" id="PS51186">
    <property type="entry name" value="GNAT"/>
    <property type="match status" value="1"/>
</dbReference>